<keyword evidence="4" id="KW-1185">Reference proteome</keyword>
<dbReference type="AlphaFoldDB" id="A0A562UU87"/>
<feature type="chain" id="PRO_5022158868" evidence="1">
    <location>
        <begin position="29"/>
        <end position="226"/>
    </location>
</feature>
<feature type="domain" description="DUF4136" evidence="2">
    <location>
        <begin position="42"/>
        <end position="204"/>
    </location>
</feature>
<name>A0A562UU87_9SPHN</name>
<sequence length="226" mass="25142">MTAFKSVRSRTLKLVAVPLLLAGLAACASPGFKADVSRFQAELPAPEGESFAVVADDPALAGGLEFALYADLVEAQMERLGYAQADPENASLLVRFDYGVDNGREKVRTTDSGFHDPFWSPWYRSRYYRSRLRGAWGYGFYDPWFGGPEVRSYTVYTSGIELKIDRAETGKRLFEGKAQAVSTSNRLQHLVPNLVEAMFVDFPGNSGETLRITIKPEETKVRQVNN</sequence>
<accession>A0A562UU87</accession>
<gene>
    <name evidence="3" type="ORF">JN10_0751</name>
</gene>
<dbReference type="EMBL" id="VLLK01000001">
    <property type="protein sequence ID" value="TWJ09127.1"/>
    <property type="molecule type" value="Genomic_DNA"/>
</dbReference>
<reference evidence="3 4" key="1">
    <citation type="submission" date="2019-07" db="EMBL/GenBank/DDBJ databases">
        <title>Genomic Encyclopedia of Archaeal and Bacterial Type Strains, Phase II (KMG-II): from individual species to whole genera.</title>
        <authorList>
            <person name="Goeker M."/>
        </authorList>
    </citation>
    <scope>NUCLEOTIDE SEQUENCE [LARGE SCALE GENOMIC DNA]</scope>
    <source>
        <strain evidence="3 4">ATCC BAA-2084</strain>
    </source>
</reference>
<dbReference type="Gene3D" id="3.30.160.670">
    <property type="match status" value="1"/>
</dbReference>
<dbReference type="InterPro" id="IPR025411">
    <property type="entry name" value="DUF4136"/>
</dbReference>
<dbReference type="Pfam" id="PF13590">
    <property type="entry name" value="DUF4136"/>
    <property type="match status" value="1"/>
</dbReference>
<evidence type="ECO:0000256" key="1">
    <source>
        <dbReference type="SAM" id="SignalP"/>
    </source>
</evidence>
<dbReference type="STRING" id="476157.GCA_001663155_02602"/>
<protein>
    <submittedName>
        <fullName evidence="3">Uncharacterized protein DUF4136</fullName>
    </submittedName>
</protein>
<dbReference type="PROSITE" id="PS51257">
    <property type="entry name" value="PROKAR_LIPOPROTEIN"/>
    <property type="match status" value="1"/>
</dbReference>
<proteinExistence type="predicted"/>
<dbReference type="Proteomes" id="UP000320547">
    <property type="component" value="Unassembled WGS sequence"/>
</dbReference>
<evidence type="ECO:0000313" key="4">
    <source>
        <dbReference type="Proteomes" id="UP000320547"/>
    </source>
</evidence>
<dbReference type="OrthoDB" id="7501218at2"/>
<evidence type="ECO:0000313" key="3">
    <source>
        <dbReference type="EMBL" id="TWJ09127.1"/>
    </source>
</evidence>
<comment type="caution">
    <text evidence="3">The sequence shown here is derived from an EMBL/GenBank/DDBJ whole genome shotgun (WGS) entry which is preliminary data.</text>
</comment>
<evidence type="ECO:0000259" key="2">
    <source>
        <dbReference type="Pfam" id="PF13590"/>
    </source>
</evidence>
<feature type="signal peptide" evidence="1">
    <location>
        <begin position="1"/>
        <end position="28"/>
    </location>
</feature>
<keyword evidence="1" id="KW-0732">Signal</keyword>
<organism evidence="3 4">
    <name type="scientific">Altererythrobacter ishigakiensis</name>
    <dbReference type="NCBI Taxonomy" id="476157"/>
    <lineage>
        <taxon>Bacteria</taxon>
        <taxon>Pseudomonadati</taxon>
        <taxon>Pseudomonadota</taxon>
        <taxon>Alphaproteobacteria</taxon>
        <taxon>Sphingomonadales</taxon>
        <taxon>Erythrobacteraceae</taxon>
        <taxon>Altererythrobacter</taxon>
    </lineage>
</organism>
<dbReference type="RefSeq" id="WP_067603186.1">
    <property type="nucleotide sequence ID" value="NZ_CP015963.1"/>
</dbReference>